<dbReference type="PROSITE" id="PS00028">
    <property type="entry name" value="ZINC_FINGER_C2H2_1"/>
    <property type="match status" value="6"/>
</dbReference>
<dbReference type="PROSITE" id="PS50280">
    <property type="entry name" value="SET"/>
    <property type="match status" value="1"/>
</dbReference>
<evidence type="ECO:0000313" key="13">
    <source>
        <dbReference type="Proteomes" id="UP000694867"/>
    </source>
</evidence>
<organism evidence="13 14">
    <name type="scientific">Galendromus occidentalis</name>
    <name type="common">western predatory mite</name>
    <dbReference type="NCBI Taxonomy" id="34638"/>
    <lineage>
        <taxon>Eukaryota</taxon>
        <taxon>Metazoa</taxon>
        <taxon>Ecdysozoa</taxon>
        <taxon>Arthropoda</taxon>
        <taxon>Chelicerata</taxon>
        <taxon>Arachnida</taxon>
        <taxon>Acari</taxon>
        <taxon>Parasitiformes</taxon>
        <taxon>Mesostigmata</taxon>
        <taxon>Gamasina</taxon>
        <taxon>Phytoseioidea</taxon>
        <taxon>Phytoseiidae</taxon>
        <taxon>Typhlodrominae</taxon>
        <taxon>Galendromus</taxon>
    </lineage>
</organism>
<feature type="compositionally biased region" description="Basic and acidic residues" evidence="10">
    <location>
        <begin position="1257"/>
        <end position="1270"/>
    </location>
</feature>
<dbReference type="GO" id="GO:0010468">
    <property type="term" value="P:regulation of gene expression"/>
    <property type="evidence" value="ECO:0007669"/>
    <property type="project" value="TreeGrafter"/>
</dbReference>
<keyword evidence="4 9" id="KW-0863">Zinc-finger</keyword>
<dbReference type="GO" id="GO:0008276">
    <property type="term" value="F:protein methyltransferase activity"/>
    <property type="evidence" value="ECO:0007669"/>
    <property type="project" value="UniProtKB-ARBA"/>
</dbReference>
<reference evidence="14" key="1">
    <citation type="submission" date="2025-08" db="UniProtKB">
        <authorList>
            <consortium name="RefSeq"/>
        </authorList>
    </citation>
    <scope>IDENTIFICATION</scope>
</reference>
<evidence type="ECO:0000259" key="12">
    <source>
        <dbReference type="PROSITE" id="PS50280"/>
    </source>
</evidence>
<feature type="compositionally biased region" description="Polar residues" evidence="10">
    <location>
        <begin position="1039"/>
        <end position="1059"/>
    </location>
</feature>
<proteinExistence type="predicted"/>
<feature type="region of interest" description="Disordered" evidence="10">
    <location>
        <begin position="1021"/>
        <end position="1067"/>
    </location>
</feature>
<evidence type="ECO:0000256" key="5">
    <source>
        <dbReference type="ARBA" id="ARBA00022833"/>
    </source>
</evidence>
<dbReference type="PROSITE" id="PS50157">
    <property type="entry name" value="ZINC_FINGER_C2H2_2"/>
    <property type="match status" value="4"/>
</dbReference>
<dbReference type="Pfam" id="PF21549">
    <property type="entry name" value="PRDM2_PR"/>
    <property type="match status" value="1"/>
</dbReference>
<dbReference type="GO" id="GO:0008270">
    <property type="term" value="F:zinc ion binding"/>
    <property type="evidence" value="ECO:0007669"/>
    <property type="project" value="UniProtKB-KW"/>
</dbReference>
<dbReference type="GO" id="GO:0005634">
    <property type="term" value="C:nucleus"/>
    <property type="evidence" value="ECO:0007669"/>
    <property type="project" value="UniProtKB-SubCell"/>
</dbReference>
<feature type="compositionally biased region" description="Low complexity" evidence="10">
    <location>
        <begin position="749"/>
        <end position="782"/>
    </location>
</feature>
<feature type="domain" description="C2H2-type" evidence="11">
    <location>
        <begin position="1087"/>
        <end position="1110"/>
    </location>
</feature>
<keyword evidence="8" id="KW-0539">Nucleus</keyword>
<dbReference type="Gene3D" id="3.30.160.60">
    <property type="entry name" value="Classic Zinc Finger"/>
    <property type="match status" value="4"/>
</dbReference>
<dbReference type="SMART" id="SM00355">
    <property type="entry name" value="ZnF_C2H2"/>
    <property type="match status" value="8"/>
</dbReference>
<dbReference type="GO" id="GO:0008170">
    <property type="term" value="F:N-methyltransferase activity"/>
    <property type="evidence" value="ECO:0007669"/>
    <property type="project" value="UniProtKB-ARBA"/>
</dbReference>
<dbReference type="SUPFAM" id="SSF57667">
    <property type="entry name" value="beta-beta-alpha zinc fingers"/>
    <property type="match status" value="2"/>
</dbReference>
<dbReference type="InterPro" id="IPR036236">
    <property type="entry name" value="Znf_C2H2_sf"/>
</dbReference>
<dbReference type="InterPro" id="IPR046341">
    <property type="entry name" value="SET_dom_sf"/>
</dbReference>
<dbReference type="Pfam" id="PF00096">
    <property type="entry name" value="zf-C2H2"/>
    <property type="match status" value="4"/>
</dbReference>
<evidence type="ECO:0000256" key="7">
    <source>
        <dbReference type="ARBA" id="ARBA00023163"/>
    </source>
</evidence>
<evidence type="ECO:0000256" key="10">
    <source>
        <dbReference type="SAM" id="MobiDB-lite"/>
    </source>
</evidence>
<feature type="domain" description="C2H2-type" evidence="11">
    <location>
        <begin position="971"/>
        <end position="998"/>
    </location>
</feature>
<feature type="domain" description="C2H2-type" evidence="11">
    <location>
        <begin position="1000"/>
        <end position="1028"/>
    </location>
</feature>
<dbReference type="InterPro" id="IPR050331">
    <property type="entry name" value="Zinc_finger"/>
</dbReference>
<dbReference type="InterPro" id="IPR001214">
    <property type="entry name" value="SET_dom"/>
</dbReference>
<name>A0AAJ6VWH6_9ACAR</name>
<keyword evidence="5" id="KW-0862">Zinc</keyword>
<protein>
    <submittedName>
        <fullName evidence="14">Uncharacterized protein LOC100901481</fullName>
    </submittedName>
</protein>
<evidence type="ECO:0000256" key="2">
    <source>
        <dbReference type="ARBA" id="ARBA00022723"/>
    </source>
</evidence>
<comment type="subcellular location">
    <subcellularLocation>
        <location evidence="1">Nucleus</location>
    </subcellularLocation>
</comment>
<dbReference type="RefSeq" id="XP_003740242.2">
    <property type="nucleotide sequence ID" value="XM_003740194.3"/>
</dbReference>
<keyword evidence="3" id="KW-0677">Repeat</keyword>
<dbReference type="FunFam" id="3.30.160.60:FF:000446">
    <property type="entry name" value="Zinc finger protein"/>
    <property type="match status" value="1"/>
</dbReference>
<dbReference type="GeneID" id="100901481"/>
<dbReference type="AlphaFoldDB" id="A0AAJ6VWH6"/>
<dbReference type="Proteomes" id="UP000694867">
    <property type="component" value="Unplaced"/>
</dbReference>
<dbReference type="PANTHER" id="PTHR16515:SF49">
    <property type="entry name" value="GASTRULA ZINC FINGER PROTEIN XLCGF49.1-LIKE-RELATED"/>
    <property type="match status" value="1"/>
</dbReference>
<keyword evidence="2" id="KW-0479">Metal-binding</keyword>
<keyword evidence="6" id="KW-0805">Transcription regulation</keyword>
<evidence type="ECO:0000256" key="3">
    <source>
        <dbReference type="ARBA" id="ARBA00022737"/>
    </source>
</evidence>
<keyword evidence="13" id="KW-1185">Reference proteome</keyword>
<evidence type="ECO:0000259" key="11">
    <source>
        <dbReference type="PROSITE" id="PS50157"/>
    </source>
</evidence>
<gene>
    <name evidence="14" type="primary">LOC100901481</name>
</gene>
<dbReference type="KEGG" id="goe:100901481"/>
<evidence type="ECO:0000256" key="1">
    <source>
        <dbReference type="ARBA" id="ARBA00004123"/>
    </source>
</evidence>
<sequence length="1270" mass="143923">MSCQDMVPWPHVAPGEFDYYEERAGPGEIMVQAFDQNQQVGHGLQDRQGSHEFAQAYAAAVSLAARFQPSQLNIVDEIAVDGEMPDLPEVLDLHNPLPHRNTIPCSQDVDPGSLVLVSSQDPFAGLPVLHLDKNTILDFLQAPQSERPPGSRYLEAQTQSTSHSASQASLPFCLENYSYPSLPLVQSAAAACSSQQAGNQNYPINHKQMLAQKYAAEELQNSAFCHMVHAGMDTNDPTAALHQLFLGPQQQQQQMNKDDNPTDLLEGTIVGVDLSLSKSHANTSLCPQNRIPSQIVNRQDYPTVSRPPKKDRFQRSPPKEACGIFCDECGLFYDKECLMHRIMVIEDQMVQPRAFASLPSNHLSIQNLSSNASEPVFGVFSKKPIPNRTVFGPMEGVRVQVTHKSNMPFPIYISEDKDGCVLLDTKDDERSNWMRFVRYASSPVEQNLALFQQGSQIFFKSIVPIESKTELRVWYSEGYSQRYRLWLPQEFYVCFDCDLQFPHTDMLLHHIMSEHNDSPASQEALRKPKMHRYPSGSQWNEGSMSRQLSPQHLMNIAQAPSPGELSNVFCEPVENQVQRKGKRAINPRQPCNQELLPYNAEKSMDSVEIIEHITQAIGADCAGNLSTDMIPNNYLSLQNQHVTQLKEPEAFFNVRTEYPEEETREIEKRPEGSIMQEVPNAEEFDDTLYYTCKKRKTDATIRERLKVDNSNAPMLHNQEEPEAVAEEPRTVPSKISKFYQRHNEESSRSPDTSSQSDSSSSYRSDESSSSTSDSSRSSVLSEEPPPPKRLIKNIKNKHYVRADSNIVEIDSPLPESEESADICDELAAAAPTEAEKPPSPKATFMTPLKKKLPKLIPEEYQMSNQDKQPTTDSATHLEVQNAEITSAGCSESIESPAEKELEETRKDEKRTFPCLLCDAEFYCRIMLKEHSEQHSTPEGFKCTLCPRVLKDYMMIRRHIKLYHIYPTTKSFRCDVCGKTFCHTDKFQRHIRVHETGDKKFKCQQCGKILSRKDKLANHMKKVHFSDKSEAQQTEHRNGLDSSPKASPDSTQPTFPSGQEVTDENQKKNGVSRCRLKIEGTGIKKESFQCDKCPRAFRKRGMLAQHYAKGHPEVSLENTSLNDEFEKVITEFPCPYCDKSYKSSTKRKQHILKKHPDQEIPQSYKTMAASVRSTYVKCPWCPSQYTVRCKLYSHQRSKHHEILDILNLTGITEEAWEKKIPVSKKAECMGIQAKLEAELLARKDLQEAAKLSQQQSQQEKKSAKNPGTDHH</sequence>
<feature type="compositionally biased region" description="Low complexity" evidence="10">
    <location>
        <begin position="1247"/>
        <end position="1256"/>
    </location>
</feature>
<evidence type="ECO:0000256" key="4">
    <source>
        <dbReference type="ARBA" id="ARBA00022771"/>
    </source>
</evidence>
<dbReference type="InterPro" id="IPR013087">
    <property type="entry name" value="Znf_C2H2_type"/>
</dbReference>
<evidence type="ECO:0000313" key="14">
    <source>
        <dbReference type="RefSeq" id="XP_003740242.2"/>
    </source>
</evidence>
<evidence type="ECO:0000256" key="9">
    <source>
        <dbReference type="PROSITE-ProRule" id="PRU00042"/>
    </source>
</evidence>
<dbReference type="GO" id="GO:0008757">
    <property type="term" value="F:S-adenosylmethionine-dependent methyltransferase activity"/>
    <property type="evidence" value="ECO:0007669"/>
    <property type="project" value="UniProtKB-ARBA"/>
</dbReference>
<feature type="domain" description="C2H2-type" evidence="11">
    <location>
        <begin position="1131"/>
        <end position="1159"/>
    </location>
</feature>
<feature type="domain" description="SET" evidence="12">
    <location>
        <begin position="363"/>
        <end position="476"/>
    </location>
</feature>
<evidence type="ECO:0000256" key="8">
    <source>
        <dbReference type="ARBA" id="ARBA00023242"/>
    </source>
</evidence>
<dbReference type="PANTHER" id="PTHR16515">
    <property type="entry name" value="PR DOMAIN ZINC FINGER PROTEIN"/>
    <property type="match status" value="1"/>
</dbReference>
<feature type="compositionally biased region" description="Basic and acidic residues" evidence="10">
    <location>
        <begin position="1023"/>
        <end position="1038"/>
    </location>
</feature>
<dbReference type="Gene3D" id="2.170.270.10">
    <property type="entry name" value="SET domain"/>
    <property type="match status" value="1"/>
</dbReference>
<feature type="region of interest" description="Disordered" evidence="10">
    <location>
        <begin position="704"/>
        <end position="796"/>
    </location>
</feature>
<keyword evidence="7" id="KW-0804">Transcription</keyword>
<evidence type="ECO:0000256" key="6">
    <source>
        <dbReference type="ARBA" id="ARBA00023015"/>
    </source>
</evidence>
<feature type="region of interest" description="Disordered" evidence="10">
    <location>
        <begin position="1247"/>
        <end position="1270"/>
    </location>
</feature>
<accession>A0AAJ6VWH6</accession>